<evidence type="ECO:0000313" key="4">
    <source>
        <dbReference type="Proteomes" id="UP001589750"/>
    </source>
</evidence>
<dbReference type="Pfam" id="PF04760">
    <property type="entry name" value="IF2_N"/>
    <property type="match status" value="1"/>
</dbReference>
<evidence type="ECO:0000259" key="2">
    <source>
        <dbReference type="Pfam" id="PF04760"/>
    </source>
</evidence>
<dbReference type="EMBL" id="JBHMDG010000014">
    <property type="protein sequence ID" value="MFB9313782.1"/>
    <property type="molecule type" value="Genomic_DNA"/>
</dbReference>
<evidence type="ECO:0000256" key="1">
    <source>
        <dbReference type="SAM" id="MobiDB-lite"/>
    </source>
</evidence>
<keyword evidence="4" id="KW-1185">Reference proteome</keyword>
<feature type="compositionally biased region" description="Low complexity" evidence="1">
    <location>
        <begin position="56"/>
        <end position="77"/>
    </location>
</feature>
<dbReference type="GO" id="GO:0003743">
    <property type="term" value="F:translation initiation factor activity"/>
    <property type="evidence" value="ECO:0007669"/>
    <property type="project" value="UniProtKB-KW"/>
</dbReference>
<dbReference type="InterPro" id="IPR006847">
    <property type="entry name" value="IF2_N"/>
</dbReference>
<keyword evidence="3" id="KW-0396">Initiation factor</keyword>
<feature type="non-terminal residue" evidence="3">
    <location>
        <position position="123"/>
    </location>
</feature>
<evidence type="ECO:0000313" key="3">
    <source>
        <dbReference type="EMBL" id="MFB9313782.1"/>
    </source>
</evidence>
<dbReference type="Gene3D" id="1.10.10.2480">
    <property type="match status" value="1"/>
</dbReference>
<feature type="compositionally biased region" description="Pro residues" evidence="1">
    <location>
        <begin position="78"/>
        <end position="100"/>
    </location>
</feature>
<feature type="compositionally biased region" description="Low complexity" evidence="1">
    <location>
        <begin position="101"/>
        <end position="123"/>
    </location>
</feature>
<dbReference type="Proteomes" id="UP001589750">
    <property type="component" value="Unassembled WGS sequence"/>
</dbReference>
<proteinExistence type="predicted"/>
<reference evidence="3 4" key="1">
    <citation type="submission" date="2024-09" db="EMBL/GenBank/DDBJ databases">
        <authorList>
            <person name="Sun Q."/>
            <person name="Mori K."/>
        </authorList>
    </citation>
    <scope>NUCLEOTIDE SEQUENCE [LARGE SCALE GENOMIC DNA]</scope>
    <source>
        <strain evidence="3 4">JCM 9626</strain>
    </source>
</reference>
<name>A0ABV5KAN4_9ACTN</name>
<comment type="caution">
    <text evidence="3">The sequence shown here is derived from an EMBL/GenBank/DDBJ whole genome shotgun (WGS) entry which is preliminary data.</text>
</comment>
<feature type="region of interest" description="Disordered" evidence="1">
    <location>
        <begin position="53"/>
        <end position="123"/>
    </location>
</feature>
<protein>
    <submittedName>
        <fullName evidence="3">Translation initiation factor IF-2 N-terminal domain-containing protein</fullName>
    </submittedName>
</protein>
<organism evidence="3 4">
    <name type="scientific">Nocardioides plantarum</name>
    <dbReference type="NCBI Taxonomy" id="29299"/>
    <lineage>
        <taxon>Bacteria</taxon>
        <taxon>Bacillati</taxon>
        <taxon>Actinomycetota</taxon>
        <taxon>Actinomycetes</taxon>
        <taxon>Propionibacteriales</taxon>
        <taxon>Nocardioidaceae</taxon>
        <taxon>Nocardioides</taxon>
    </lineage>
</organism>
<feature type="domain" description="Translation initiation factor IF-2 N-terminal" evidence="2">
    <location>
        <begin position="1"/>
        <end position="39"/>
    </location>
</feature>
<accession>A0ABV5KAN4</accession>
<dbReference type="RefSeq" id="WP_379141607.1">
    <property type="nucleotide sequence ID" value="NZ_JBHMDG010000014.1"/>
</dbReference>
<gene>
    <name evidence="3" type="ORF">ACFFRI_12080</name>
</gene>
<keyword evidence="3" id="KW-0648">Protein biosynthesis</keyword>
<sequence>MAKTRVHELAKEFGVESKFVLEKFKEMGEFVKSASSTVELPAEMRFRKEVGASLQAAAPAAPAGDKPAAAASAKPGARPGPRPGPKAKPAPEPTPEPAPAPVVETAAPAVAAAAPVAEPEAPA</sequence>